<proteinExistence type="inferred from homology"/>
<dbReference type="RefSeq" id="WP_330798220.1">
    <property type="nucleotide sequence ID" value="NZ_JAZEWV010000023.1"/>
</dbReference>
<dbReference type="Gene3D" id="3.30.70.120">
    <property type="match status" value="1"/>
</dbReference>
<dbReference type="EMBL" id="JAZEWV010000023">
    <property type="protein sequence ID" value="MEE4544981.1"/>
    <property type="molecule type" value="Genomic_DNA"/>
</dbReference>
<dbReference type="PANTHER" id="PTHR35983">
    <property type="entry name" value="UPF0166 PROTEIN TM_0021"/>
    <property type="match status" value="1"/>
</dbReference>
<comment type="similarity">
    <text evidence="1">Belongs to the UPF0166 family.</text>
</comment>
<name>A0ABU7PGN4_9ACTN</name>
<dbReference type="Pfam" id="PF02641">
    <property type="entry name" value="DUF190"/>
    <property type="match status" value="1"/>
</dbReference>
<protein>
    <submittedName>
        <fullName evidence="3">DUF190 domain-containing protein</fullName>
    </submittedName>
</protein>
<organism evidence="3 4">
    <name type="scientific">Actinacidiphila polyblastidii</name>
    <dbReference type="NCBI Taxonomy" id="3110430"/>
    <lineage>
        <taxon>Bacteria</taxon>
        <taxon>Bacillati</taxon>
        <taxon>Actinomycetota</taxon>
        <taxon>Actinomycetes</taxon>
        <taxon>Kitasatosporales</taxon>
        <taxon>Streptomycetaceae</taxon>
        <taxon>Actinacidiphila</taxon>
    </lineage>
</organism>
<evidence type="ECO:0000313" key="4">
    <source>
        <dbReference type="Proteomes" id="UP001344658"/>
    </source>
</evidence>
<comment type="caution">
    <text evidence="3">The sequence shown here is derived from an EMBL/GenBank/DDBJ whole genome shotgun (WGS) entry which is preliminary data.</text>
</comment>
<dbReference type="Proteomes" id="UP001344658">
    <property type="component" value="Unassembled WGS sequence"/>
</dbReference>
<dbReference type="InterPro" id="IPR011322">
    <property type="entry name" value="N-reg_PII-like_a/b"/>
</dbReference>
<accession>A0ABU7PGN4</accession>
<gene>
    <name evidence="3" type="ORF">V2S66_23815</name>
</gene>
<dbReference type="InterPro" id="IPR015867">
    <property type="entry name" value="N-reg_PII/ATP_PRibTrfase_C"/>
</dbReference>
<keyword evidence="4" id="KW-1185">Reference proteome</keyword>
<evidence type="ECO:0000256" key="1">
    <source>
        <dbReference type="ARBA" id="ARBA00010554"/>
    </source>
</evidence>
<dbReference type="InterPro" id="IPR003793">
    <property type="entry name" value="UPF0166"/>
</dbReference>
<sequence length="134" mass="13967">MTPTGSALRLTVYVGENDTWHHKPVYAEIVHRAHRAGLAGASVFRGVEGYGASSLIHTARLLSLSEDLPVAVVVVDTEERVRGFLPRLEELVADGLVTLDRCEVVRVGAGTGDTSGNGGDGADTAGTGGEAEAR</sequence>
<evidence type="ECO:0000256" key="2">
    <source>
        <dbReference type="SAM" id="MobiDB-lite"/>
    </source>
</evidence>
<evidence type="ECO:0000313" key="3">
    <source>
        <dbReference type="EMBL" id="MEE4544981.1"/>
    </source>
</evidence>
<reference evidence="3 4" key="1">
    <citation type="submission" date="2023-12" db="EMBL/GenBank/DDBJ databases">
        <title>Streptomyces sp. V4-01.</title>
        <authorList>
            <person name="Somphong A."/>
            <person name="Phongsopitanun W."/>
        </authorList>
    </citation>
    <scope>NUCLEOTIDE SEQUENCE [LARGE SCALE GENOMIC DNA]</scope>
    <source>
        <strain evidence="3 4">V4-01</strain>
    </source>
</reference>
<feature type="region of interest" description="Disordered" evidence="2">
    <location>
        <begin position="109"/>
        <end position="134"/>
    </location>
</feature>
<dbReference type="PANTHER" id="PTHR35983:SF1">
    <property type="entry name" value="UPF0166 PROTEIN TM_0021"/>
    <property type="match status" value="1"/>
</dbReference>
<dbReference type="SUPFAM" id="SSF54913">
    <property type="entry name" value="GlnB-like"/>
    <property type="match status" value="1"/>
</dbReference>